<keyword evidence="4" id="KW-1185">Reference proteome</keyword>
<evidence type="ECO:0000256" key="2">
    <source>
        <dbReference type="SAM" id="SignalP"/>
    </source>
</evidence>
<feature type="compositionally biased region" description="Gly residues" evidence="1">
    <location>
        <begin position="318"/>
        <end position="333"/>
    </location>
</feature>
<feature type="region of interest" description="Disordered" evidence="1">
    <location>
        <begin position="207"/>
        <end position="369"/>
    </location>
</feature>
<dbReference type="InterPro" id="IPR012334">
    <property type="entry name" value="Pectin_lyas_fold"/>
</dbReference>
<evidence type="ECO:0000313" key="4">
    <source>
        <dbReference type="Proteomes" id="UP001151081"/>
    </source>
</evidence>
<keyword evidence="2" id="KW-0732">Signal</keyword>
<organism evidence="3 4">
    <name type="scientific">Polyangium jinanense</name>
    <dbReference type="NCBI Taxonomy" id="2829994"/>
    <lineage>
        <taxon>Bacteria</taxon>
        <taxon>Pseudomonadati</taxon>
        <taxon>Myxococcota</taxon>
        <taxon>Polyangia</taxon>
        <taxon>Polyangiales</taxon>
        <taxon>Polyangiaceae</taxon>
        <taxon>Polyangium</taxon>
    </lineage>
</organism>
<dbReference type="Proteomes" id="UP001151081">
    <property type="component" value="Unassembled WGS sequence"/>
</dbReference>
<proteinExistence type="predicted"/>
<gene>
    <name evidence="3" type="ORF">KEG57_19395</name>
</gene>
<evidence type="ECO:0008006" key="5">
    <source>
        <dbReference type="Google" id="ProtNLM"/>
    </source>
</evidence>
<feature type="compositionally biased region" description="Gly residues" evidence="1">
    <location>
        <begin position="354"/>
        <end position="369"/>
    </location>
</feature>
<comment type="caution">
    <text evidence="3">The sequence shown here is derived from an EMBL/GenBank/DDBJ whole genome shotgun (WGS) entry which is preliminary data.</text>
</comment>
<name>A0A9X3X4N4_9BACT</name>
<feature type="region of interest" description="Disordered" evidence="1">
    <location>
        <begin position="470"/>
        <end position="511"/>
    </location>
</feature>
<feature type="chain" id="PRO_5040846915" description="PE-PGRS family protein" evidence="2">
    <location>
        <begin position="26"/>
        <end position="529"/>
    </location>
</feature>
<feature type="signal peptide" evidence="2">
    <location>
        <begin position="1"/>
        <end position="25"/>
    </location>
</feature>
<feature type="compositionally biased region" description="Gly residues" evidence="1">
    <location>
        <begin position="263"/>
        <end position="272"/>
    </location>
</feature>
<protein>
    <recommendedName>
        <fullName evidence="5">PE-PGRS family protein</fullName>
    </recommendedName>
</protein>
<feature type="region of interest" description="Disordered" evidence="1">
    <location>
        <begin position="428"/>
        <end position="450"/>
    </location>
</feature>
<dbReference type="EMBL" id="JAGTJJ010000009">
    <property type="protein sequence ID" value="MDC3982690.1"/>
    <property type="molecule type" value="Genomic_DNA"/>
</dbReference>
<dbReference type="RefSeq" id="WP_272422559.1">
    <property type="nucleotide sequence ID" value="NZ_JAGTJK010000015.1"/>
</dbReference>
<dbReference type="AlphaFoldDB" id="A0A9X3X4N4"/>
<evidence type="ECO:0000256" key="1">
    <source>
        <dbReference type="SAM" id="MobiDB-lite"/>
    </source>
</evidence>
<reference evidence="3 4" key="1">
    <citation type="submission" date="2021-04" db="EMBL/GenBank/DDBJ databases">
        <title>Genome analysis of Polyangium sp.</title>
        <authorList>
            <person name="Li Y."/>
            <person name="Wang J."/>
        </authorList>
    </citation>
    <scope>NUCLEOTIDE SEQUENCE [LARGE SCALE GENOMIC DNA]</scope>
    <source>
        <strain evidence="3 4">SDU14</strain>
    </source>
</reference>
<feature type="compositionally biased region" description="Gly residues" evidence="1">
    <location>
        <begin position="470"/>
        <end position="481"/>
    </location>
</feature>
<accession>A0A9X3X4N4</accession>
<dbReference type="Gene3D" id="2.160.20.10">
    <property type="entry name" value="Single-stranded right-handed beta-helix, Pectin lyase-like"/>
    <property type="match status" value="1"/>
</dbReference>
<sequence>MPMRTLHKSLAYLGVLVCAAMGQFAACASYSSDCSENGICLRNGDEYRGGGQVSPECKALPSEDSSVIKDECGIFVSSSAADGGDGTKAKPFKSLQAGLDAAKSAKFRVYACAETYAEEAKADSVSLFGGFDCANGWAYVVDSAKRAIIAPKDGVPLRVSGGGDLLVQDIVARAPDYSGLPPDAMQPAKSSIAVFANEATVDFSRCNMEGNNAQGGAEGETPLDDPDTLNGSSGNPGKGICEAGADNPGGAAMTKMCPDGSTSVGGEGGDGGTVQTSPSFMAFAGGDGADGAPAGSAGQKGVGEFESGAWSCANDGNGTPGQSGDKGGPGAGATAGKIDATGYVPTSGMAGEYGKPGQGGGGGGGARGAQGVCGGTTRAGASGGSGGTGGCGGRGGGGGFGGGASIALLSYNASVVLSDCVLKSAAGGSGGTGGDGQTGGGGGTGASGGLKSGSSNSACAGGAGGEGGNGGPGGGGAGGPSVGIAHVGKAPEKRGSTMITPGTPGNGGLGGGIMSNAGANGTTGELVAF</sequence>
<evidence type="ECO:0000313" key="3">
    <source>
        <dbReference type="EMBL" id="MDC3982690.1"/>
    </source>
</evidence>